<dbReference type="Gene3D" id="1.50.10.130">
    <property type="entry name" value="Terpene synthase, N-terminal domain"/>
    <property type="match status" value="1"/>
</dbReference>
<dbReference type="SFLD" id="SFLDS00005">
    <property type="entry name" value="Isoprenoid_Synthase_Type_I"/>
    <property type="match status" value="1"/>
</dbReference>
<comment type="caution">
    <text evidence="6">The sequence shown here is derived from an EMBL/GenBank/DDBJ whole genome shotgun (WGS) entry which is preliminary data.</text>
</comment>
<dbReference type="InterPro" id="IPR044814">
    <property type="entry name" value="Terpene_cyclase_plant_C1"/>
</dbReference>
<dbReference type="AlphaFoldDB" id="A0AAV9FCH8"/>
<keyword evidence="2" id="KW-0460">Magnesium</keyword>
<organism evidence="6 7">
    <name type="scientific">Acorus calamus</name>
    <name type="common">Sweet flag</name>
    <dbReference type="NCBI Taxonomy" id="4465"/>
    <lineage>
        <taxon>Eukaryota</taxon>
        <taxon>Viridiplantae</taxon>
        <taxon>Streptophyta</taxon>
        <taxon>Embryophyta</taxon>
        <taxon>Tracheophyta</taxon>
        <taxon>Spermatophyta</taxon>
        <taxon>Magnoliopsida</taxon>
        <taxon>Liliopsida</taxon>
        <taxon>Acoraceae</taxon>
        <taxon>Acorus</taxon>
    </lineage>
</organism>
<protein>
    <submittedName>
        <fullName evidence="6">(-)-germacrene D synthase</fullName>
    </submittedName>
</protein>
<dbReference type="SUPFAM" id="SSF48576">
    <property type="entry name" value="Terpenoid synthases"/>
    <property type="match status" value="1"/>
</dbReference>
<dbReference type="GO" id="GO:0000287">
    <property type="term" value="F:magnesium ion binding"/>
    <property type="evidence" value="ECO:0007669"/>
    <property type="project" value="InterPro"/>
</dbReference>
<dbReference type="PANTHER" id="PTHR31225">
    <property type="entry name" value="OS04G0344100 PROTEIN-RELATED"/>
    <property type="match status" value="1"/>
</dbReference>
<keyword evidence="7" id="KW-1185">Reference proteome</keyword>
<evidence type="ECO:0000256" key="1">
    <source>
        <dbReference type="ARBA" id="ARBA00022723"/>
    </source>
</evidence>
<dbReference type="InterPro" id="IPR034741">
    <property type="entry name" value="Terpene_cyclase-like_1_C"/>
</dbReference>
<dbReference type="Proteomes" id="UP001180020">
    <property type="component" value="Unassembled WGS sequence"/>
</dbReference>
<dbReference type="InterPro" id="IPR008949">
    <property type="entry name" value="Isoprenoid_synthase_dom_sf"/>
</dbReference>
<dbReference type="Pfam" id="PF01397">
    <property type="entry name" value="Terpene_synth"/>
    <property type="match status" value="1"/>
</dbReference>
<sequence length="557" mass="63982">MASVLQHPLILKKEPIVRKSANFPPSYWGDFFASLVPSNVDSSVEERVEELKTEVKKMISHANGAAQKLDVIDAVQRLGLAYHFEEEVDEALKQINDACIYDDDLHSFALRFRLLRQQGYNTPSDGFKKFTNEKMKFKESLSSDGRGLLSLYEAAHLGLPGEEILDEAIAFAGQHLKLIKDQVSESLSMDIERALDIPLRRGMARLQARHYIDVYERDDQRCDALLQLAKLDFNRVQCLLQKELKAISVWWKDLGLIKELNFARDRLVECYFWILGVCHETHQSRSRSVMAKVLVLLSVMDDIYDVHGIMDELIPFNDVIQREDMVHTETMKHLPEYMQIFVHALADSYIEIEKELSLDGNSYRMDYLKDMVCFLIKLMARSYLQEAIWGGDKYIPTFKEHLQLSLLSCGYPALHCVALVGATKEEHVTKEALDWVISVPRITHSAALICRLMDDIYDLNQDKDGQVISCTKCYILENGLTQDEANLEFQRMIEEAWKTINQELLLTTLCFPVRVISPALDLACMMEVIYKKADTYNKPDGEMKDRITMLLLNPIPV</sequence>
<dbReference type="Pfam" id="PF03936">
    <property type="entry name" value="Terpene_synth_C"/>
    <property type="match status" value="1"/>
</dbReference>
<proteinExistence type="predicted"/>
<dbReference type="GO" id="GO:0010333">
    <property type="term" value="F:terpene synthase activity"/>
    <property type="evidence" value="ECO:0007669"/>
    <property type="project" value="InterPro"/>
</dbReference>
<dbReference type="FunFam" id="1.50.10.130:FF:000001">
    <property type="entry name" value="Isoprene synthase, chloroplastic"/>
    <property type="match status" value="1"/>
</dbReference>
<evidence type="ECO:0000259" key="4">
    <source>
        <dbReference type="Pfam" id="PF01397"/>
    </source>
</evidence>
<dbReference type="InterPro" id="IPR036965">
    <property type="entry name" value="Terpene_synth_N_sf"/>
</dbReference>
<dbReference type="GO" id="GO:0016102">
    <property type="term" value="P:diterpenoid biosynthetic process"/>
    <property type="evidence" value="ECO:0007669"/>
    <property type="project" value="InterPro"/>
</dbReference>
<keyword evidence="3" id="KW-0456">Lyase</keyword>
<evidence type="ECO:0000256" key="3">
    <source>
        <dbReference type="ARBA" id="ARBA00023239"/>
    </source>
</evidence>
<accession>A0AAV9FCH8</accession>
<name>A0AAV9FCH8_ACOCL</name>
<dbReference type="SFLD" id="SFLDG01019">
    <property type="entry name" value="Terpene_Cyclase_Like_1_C_Termi"/>
    <property type="match status" value="1"/>
</dbReference>
<dbReference type="Gene3D" id="1.10.600.10">
    <property type="entry name" value="Farnesyl Diphosphate Synthase"/>
    <property type="match status" value="1"/>
</dbReference>
<dbReference type="EMBL" id="JAUJYO010000002">
    <property type="protein sequence ID" value="KAK1323374.1"/>
    <property type="molecule type" value="Genomic_DNA"/>
</dbReference>
<keyword evidence="1" id="KW-0479">Metal-binding</keyword>
<dbReference type="InterPro" id="IPR008930">
    <property type="entry name" value="Terpenoid_cyclase/PrenylTrfase"/>
</dbReference>
<gene>
    <name evidence="6" type="ORF">QJS10_CPA02g00483</name>
</gene>
<evidence type="ECO:0000259" key="5">
    <source>
        <dbReference type="Pfam" id="PF03936"/>
    </source>
</evidence>
<feature type="domain" description="Terpene synthase N-terminal" evidence="4">
    <location>
        <begin position="28"/>
        <end position="195"/>
    </location>
</feature>
<feature type="domain" description="Terpene synthase metal-binding" evidence="5">
    <location>
        <begin position="252"/>
        <end position="499"/>
    </location>
</feature>
<dbReference type="InterPro" id="IPR050148">
    <property type="entry name" value="Terpene_synthase-like"/>
</dbReference>
<reference evidence="6" key="2">
    <citation type="submission" date="2023-06" db="EMBL/GenBank/DDBJ databases">
        <authorList>
            <person name="Ma L."/>
            <person name="Liu K.-W."/>
            <person name="Li Z."/>
            <person name="Hsiao Y.-Y."/>
            <person name="Qi Y."/>
            <person name="Fu T."/>
            <person name="Tang G."/>
            <person name="Zhang D."/>
            <person name="Sun W.-H."/>
            <person name="Liu D.-K."/>
            <person name="Li Y."/>
            <person name="Chen G.-Z."/>
            <person name="Liu X.-D."/>
            <person name="Liao X.-Y."/>
            <person name="Jiang Y.-T."/>
            <person name="Yu X."/>
            <person name="Hao Y."/>
            <person name="Huang J."/>
            <person name="Zhao X.-W."/>
            <person name="Ke S."/>
            <person name="Chen Y.-Y."/>
            <person name="Wu W.-L."/>
            <person name="Hsu J.-L."/>
            <person name="Lin Y.-F."/>
            <person name="Huang M.-D."/>
            <person name="Li C.-Y."/>
            <person name="Huang L."/>
            <person name="Wang Z.-W."/>
            <person name="Zhao X."/>
            <person name="Zhong W.-Y."/>
            <person name="Peng D.-H."/>
            <person name="Ahmad S."/>
            <person name="Lan S."/>
            <person name="Zhang J.-S."/>
            <person name="Tsai W.-C."/>
            <person name="Van De Peer Y."/>
            <person name="Liu Z.-J."/>
        </authorList>
    </citation>
    <scope>NUCLEOTIDE SEQUENCE</scope>
    <source>
        <strain evidence="6">CP</strain>
        <tissue evidence="6">Leaves</tissue>
    </source>
</reference>
<evidence type="ECO:0000256" key="2">
    <source>
        <dbReference type="ARBA" id="ARBA00022842"/>
    </source>
</evidence>
<dbReference type="SUPFAM" id="SSF48239">
    <property type="entry name" value="Terpenoid cyclases/Protein prenyltransferases"/>
    <property type="match status" value="1"/>
</dbReference>
<dbReference type="InterPro" id="IPR001906">
    <property type="entry name" value="Terpene_synth_N"/>
</dbReference>
<evidence type="ECO:0000313" key="6">
    <source>
        <dbReference type="EMBL" id="KAK1323374.1"/>
    </source>
</evidence>
<dbReference type="FunFam" id="1.10.600.10:FF:000007">
    <property type="entry name" value="Isoprene synthase, chloroplastic"/>
    <property type="match status" value="1"/>
</dbReference>
<dbReference type="InterPro" id="IPR005630">
    <property type="entry name" value="Terpene_synthase_metal-bd"/>
</dbReference>
<evidence type="ECO:0000313" key="7">
    <source>
        <dbReference type="Proteomes" id="UP001180020"/>
    </source>
</evidence>
<dbReference type="CDD" id="cd00684">
    <property type="entry name" value="Terpene_cyclase_plant_C1"/>
    <property type="match status" value="1"/>
</dbReference>
<dbReference type="PANTHER" id="PTHR31225:SF93">
    <property type="entry name" value="ALPHA-HUMULENE_(-)-(E)-BETA-CARYOPHYLLENE SYNTHASE"/>
    <property type="match status" value="1"/>
</dbReference>
<reference evidence="6" key="1">
    <citation type="journal article" date="2023" name="Nat. Commun.">
        <title>Diploid and tetraploid genomes of Acorus and the evolution of monocots.</title>
        <authorList>
            <person name="Ma L."/>
            <person name="Liu K.W."/>
            <person name="Li Z."/>
            <person name="Hsiao Y.Y."/>
            <person name="Qi Y."/>
            <person name="Fu T."/>
            <person name="Tang G.D."/>
            <person name="Zhang D."/>
            <person name="Sun W.H."/>
            <person name="Liu D.K."/>
            <person name="Li Y."/>
            <person name="Chen G.Z."/>
            <person name="Liu X.D."/>
            <person name="Liao X.Y."/>
            <person name="Jiang Y.T."/>
            <person name="Yu X."/>
            <person name="Hao Y."/>
            <person name="Huang J."/>
            <person name="Zhao X.W."/>
            <person name="Ke S."/>
            <person name="Chen Y.Y."/>
            <person name="Wu W.L."/>
            <person name="Hsu J.L."/>
            <person name="Lin Y.F."/>
            <person name="Huang M.D."/>
            <person name="Li C.Y."/>
            <person name="Huang L."/>
            <person name="Wang Z.W."/>
            <person name="Zhao X."/>
            <person name="Zhong W.Y."/>
            <person name="Peng D.H."/>
            <person name="Ahmad S."/>
            <person name="Lan S."/>
            <person name="Zhang J.S."/>
            <person name="Tsai W.C."/>
            <person name="Van de Peer Y."/>
            <person name="Liu Z.J."/>
        </authorList>
    </citation>
    <scope>NUCLEOTIDE SEQUENCE</scope>
    <source>
        <strain evidence="6">CP</strain>
    </source>
</reference>